<name>A0ABD1V711_9LAMI</name>
<gene>
    <name evidence="1" type="ORF">Adt_06322</name>
</gene>
<dbReference type="EMBL" id="JBFOLK010000002">
    <property type="protein sequence ID" value="KAL2532971.1"/>
    <property type="molecule type" value="Genomic_DNA"/>
</dbReference>
<sequence length="127" mass="14333">MPVILCRPFLAICRPLIDVENGDLILKVQDDERAVFSMYIVPKQLVDLEGCFRVDEVVKIGQEMYKLDVKIGGLVGAIKDENDQFKIWKARNKSCKAGNCKKCKTSKARFEPPCVIQSRARDSKLSA</sequence>
<keyword evidence="2" id="KW-1185">Reference proteome</keyword>
<organism evidence="1 2">
    <name type="scientific">Abeliophyllum distichum</name>
    <dbReference type="NCBI Taxonomy" id="126358"/>
    <lineage>
        <taxon>Eukaryota</taxon>
        <taxon>Viridiplantae</taxon>
        <taxon>Streptophyta</taxon>
        <taxon>Embryophyta</taxon>
        <taxon>Tracheophyta</taxon>
        <taxon>Spermatophyta</taxon>
        <taxon>Magnoliopsida</taxon>
        <taxon>eudicotyledons</taxon>
        <taxon>Gunneridae</taxon>
        <taxon>Pentapetalae</taxon>
        <taxon>asterids</taxon>
        <taxon>lamiids</taxon>
        <taxon>Lamiales</taxon>
        <taxon>Oleaceae</taxon>
        <taxon>Forsythieae</taxon>
        <taxon>Abeliophyllum</taxon>
    </lineage>
</organism>
<dbReference type="Proteomes" id="UP001604336">
    <property type="component" value="Unassembled WGS sequence"/>
</dbReference>
<dbReference type="AlphaFoldDB" id="A0ABD1V711"/>
<comment type="caution">
    <text evidence="1">The sequence shown here is derived from an EMBL/GenBank/DDBJ whole genome shotgun (WGS) entry which is preliminary data.</text>
</comment>
<evidence type="ECO:0000313" key="2">
    <source>
        <dbReference type="Proteomes" id="UP001604336"/>
    </source>
</evidence>
<evidence type="ECO:0000313" key="1">
    <source>
        <dbReference type="EMBL" id="KAL2532971.1"/>
    </source>
</evidence>
<reference evidence="2" key="1">
    <citation type="submission" date="2024-07" db="EMBL/GenBank/DDBJ databases">
        <title>Two chromosome-level genome assemblies of Korean endemic species Abeliophyllum distichum and Forsythia ovata (Oleaceae).</title>
        <authorList>
            <person name="Jang H."/>
        </authorList>
    </citation>
    <scope>NUCLEOTIDE SEQUENCE [LARGE SCALE GENOMIC DNA]</scope>
</reference>
<accession>A0ABD1V711</accession>
<proteinExistence type="predicted"/>
<protein>
    <submittedName>
        <fullName evidence="1">Uncharacterized protein</fullName>
    </submittedName>
</protein>